<evidence type="ECO:0000313" key="3">
    <source>
        <dbReference type="Proteomes" id="UP000028702"/>
    </source>
</evidence>
<name>A0A081B6L3_9HYPH</name>
<protein>
    <submittedName>
        <fullName evidence="2">Cyclic nucleotide-binding protein</fullName>
    </submittedName>
</protein>
<dbReference type="GO" id="GO:0005829">
    <property type="term" value="C:cytosol"/>
    <property type="evidence" value="ECO:0007669"/>
    <property type="project" value="TreeGrafter"/>
</dbReference>
<dbReference type="RefSeq" id="WP_045441783.1">
    <property type="nucleotide sequence ID" value="NZ_BBIO01000001.1"/>
</dbReference>
<dbReference type="SUPFAM" id="SSF51206">
    <property type="entry name" value="cAMP-binding domain-like"/>
    <property type="match status" value="1"/>
</dbReference>
<dbReference type="InterPro" id="IPR018490">
    <property type="entry name" value="cNMP-bd_dom_sf"/>
</dbReference>
<comment type="caution">
    <text evidence="2">The sequence shown here is derived from an EMBL/GenBank/DDBJ whole genome shotgun (WGS) entry which is preliminary data.</text>
</comment>
<feature type="domain" description="Cyclic nucleotide-binding" evidence="1">
    <location>
        <begin position="15"/>
        <end position="116"/>
    </location>
</feature>
<dbReference type="InterPro" id="IPR050397">
    <property type="entry name" value="Env_Response_Regulators"/>
</dbReference>
<evidence type="ECO:0000313" key="2">
    <source>
        <dbReference type="EMBL" id="GAK43681.1"/>
    </source>
</evidence>
<gene>
    <name evidence="2" type="ORF">M2A_0180</name>
</gene>
<keyword evidence="3" id="KW-1185">Reference proteome</keyword>
<dbReference type="PANTHER" id="PTHR24567:SF68">
    <property type="entry name" value="DNA-BINDING TRANSCRIPTIONAL DUAL REGULATOR CRP"/>
    <property type="match status" value="1"/>
</dbReference>
<dbReference type="Gene3D" id="2.60.120.10">
    <property type="entry name" value="Jelly Rolls"/>
    <property type="match status" value="1"/>
</dbReference>
<dbReference type="AlphaFoldDB" id="A0A081B6L3"/>
<reference evidence="2 3" key="1">
    <citation type="submission" date="2014-07" db="EMBL/GenBank/DDBJ databases">
        <title>Tepidicaulis marinum gen. nov., sp. nov., a novel marine bacterium denitrifying nitrate to nitrous oxide strictly under microaerobic conditions.</title>
        <authorList>
            <person name="Takeuchi M."/>
            <person name="Yamagishi T."/>
            <person name="Kamagata Y."/>
            <person name="Oshima K."/>
            <person name="Hattori M."/>
            <person name="Katayama T."/>
            <person name="Hanada S."/>
            <person name="Tamaki H."/>
            <person name="Marumo K."/>
            <person name="Maeda H."/>
            <person name="Nedachi M."/>
            <person name="Iwasaki W."/>
            <person name="Suwa Y."/>
            <person name="Sakata S."/>
        </authorList>
    </citation>
    <scope>NUCLEOTIDE SEQUENCE [LARGE SCALE GENOMIC DNA]</scope>
    <source>
        <strain evidence="2 3">MA2</strain>
    </source>
</reference>
<proteinExistence type="predicted"/>
<dbReference type="InterPro" id="IPR014710">
    <property type="entry name" value="RmlC-like_jellyroll"/>
</dbReference>
<evidence type="ECO:0000259" key="1">
    <source>
        <dbReference type="PROSITE" id="PS50042"/>
    </source>
</evidence>
<dbReference type="Proteomes" id="UP000028702">
    <property type="component" value="Unassembled WGS sequence"/>
</dbReference>
<dbReference type="SMART" id="SM00100">
    <property type="entry name" value="cNMP"/>
    <property type="match status" value="1"/>
</dbReference>
<dbReference type="Pfam" id="PF00027">
    <property type="entry name" value="cNMP_binding"/>
    <property type="match status" value="1"/>
</dbReference>
<dbReference type="PROSITE" id="PS50042">
    <property type="entry name" value="CNMP_BINDING_3"/>
    <property type="match status" value="1"/>
</dbReference>
<dbReference type="PANTHER" id="PTHR24567">
    <property type="entry name" value="CRP FAMILY TRANSCRIPTIONAL REGULATORY PROTEIN"/>
    <property type="match status" value="1"/>
</dbReference>
<dbReference type="GO" id="GO:0003700">
    <property type="term" value="F:DNA-binding transcription factor activity"/>
    <property type="evidence" value="ECO:0007669"/>
    <property type="project" value="TreeGrafter"/>
</dbReference>
<dbReference type="EMBL" id="BBIO01000001">
    <property type="protein sequence ID" value="GAK43681.1"/>
    <property type="molecule type" value="Genomic_DNA"/>
</dbReference>
<dbReference type="eggNOG" id="COG0664">
    <property type="taxonomic scope" value="Bacteria"/>
</dbReference>
<dbReference type="InterPro" id="IPR000595">
    <property type="entry name" value="cNMP-bd_dom"/>
</dbReference>
<dbReference type="CDD" id="cd00038">
    <property type="entry name" value="CAP_ED"/>
    <property type="match status" value="1"/>
</dbReference>
<accession>A0A081B6L3</accession>
<organism evidence="2 3">
    <name type="scientific">Tepidicaulis marinus</name>
    <dbReference type="NCBI Taxonomy" id="1333998"/>
    <lineage>
        <taxon>Bacteria</taxon>
        <taxon>Pseudomonadati</taxon>
        <taxon>Pseudomonadota</taxon>
        <taxon>Alphaproteobacteria</taxon>
        <taxon>Hyphomicrobiales</taxon>
        <taxon>Parvibaculaceae</taxon>
        <taxon>Tepidicaulis</taxon>
    </lineage>
</organism>
<sequence length="157" mass="16975">MTVERDIEVLRRTALFARVDPVRLEVLAFTAAHRRFETGALVIERGQLLEGAFVVLEGSAVMLGEDGEGRPMASRLDRGDIIGETALLKPVPAKANVRAGEALELMEISRALFARLAEEFPELALGVAAAAADRLEGLSGALRGLLKENKEKEQGRV</sequence>
<dbReference type="STRING" id="1333998.M2A_0180"/>